<dbReference type="Pfam" id="PF01370">
    <property type="entry name" value="Epimerase"/>
    <property type="match status" value="1"/>
</dbReference>
<sequence>MAAPSTLLLTGAAGNMGTLLRPRLARDGRILRLLDTAELQARPGEQVRTGSVTDPDAVAAATAGADAVVHLAGISGEAGWDDILAVNVEGTRTVLDAAVAAGVRTVVLASSNHAAGFRTRDDGVPLPATVGPAPDTYYGWSKHAMEGLGRLYHERFGLTVVSARIGSCFPRPSNARMLATWLSPDDAARLVEAAVAPGTRGHHVVWGVSANTRRWWSPAEGAAIGFHPRDDAEVFAEELLDGAEPDPADPVHHRVGGAFCDAPLGVPMR</sequence>
<evidence type="ECO:0000313" key="6">
    <source>
        <dbReference type="Proteomes" id="UP000549695"/>
    </source>
</evidence>
<keyword evidence="6" id="KW-1185">Reference proteome</keyword>
<comment type="similarity">
    <text evidence="1">Belongs to the NAD(P)-dependent epimerase/dehydratase family.</text>
</comment>
<organism evidence="5 6">
    <name type="scientific">Pseudonocardia alni</name>
    <name type="common">Amycolata alni</name>
    <dbReference type="NCBI Taxonomy" id="33907"/>
    <lineage>
        <taxon>Bacteria</taxon>
        <taxon>Bacillati</taxon>
        <taxon>Actinomycetota</taxon>
        <taxon>Actinomycetes</taxon>
        <taxon>Pseudonocardiales</taxon>
        <taxon>Pseudonocardiaceae</taxon>
        <taxon>Pseudonocardia</taxon>
    </lineage>
</organism>
<proteinExistence type="inferred from homology"/>
<protein>
    <submittedName>
        <fullName evidence="5">Nucleoside-diphosphate-sugar epimerase</fullName>
    </submittedName>
</protein>
<dbReference type="Gene3D" id="3.40.50.720">
    <property type="entry name" value="NAD(P)-binding Rossmann-like Domain"/>
    <property type="match status" value="1"/>
</dbReference>
<comment type="caution">
    <text evidence="5">The sequence shown here is derived from an EMBL/GenBank/DDBJ whole genome shotgun (WGS) entry which is preliminary data.</text>
</comment>
<keyword evidence="2" id="KW-0560">Oxidoreductase</keyword>
<dbReference type="AlphaFoldDB" id="A0A852W500"/>
<reference evidence="5 6" key="1">
    <citation type="submission" date="2020-07" db="EMBL/GenBank/DDBJ databases">
        <title>Sequencing the genomes of 1000 actinobacteria strains.</title>
        <authorList>
            <person name="Klenk H.-P."/>
        </authorList>
    </citation>
    <scope>NUCLEOTIDE SEQUENCE [LARGE SCALE GENOMIC DNA]</scope>
    <source>
        <strain evidence="5 6">DSM 44749</strain>
    </source>
</reference>
<dbReference type="GO" id="GO:0016491">
    <property type="term" value="F:oxidoreductase activity"/>
    <property type="evidence" value="ECO:0007669"/>
    <property type="project" value="UniProtKB-KW"/>
</dbReference>
<dbReference type="SUPFAM" id="SSF51735">
    <property type="entry name" value="NAD(P)-binding Rossmann-fold domains"/>
    <property type="match status" value="1"/>
</dbReference>
<gene>
    <name evidence="5" type="ORF">HDA37_002119</name>
</gene>
<keyword evidence="3" id="KW-0520">NAD</keyword>
<dbReference type="RefSeq" id="WP_312888523.1">
    <property type="nucleotide sequence ID" value="NZ_BAAAJZ010000001.1"/>
</dbReference>
<evidence type="ECO:0000256" key="3">
    <source>
        <dbReference type="ARBA" id="ARBA00023027"/>
    </source>
</evidence>
<evidence type="ECO:0000256" key="2">
    <source>
        <dbReference type="ARBA" id="ARBA00023002"/>
    </source>
</evidence>
<accession>A0A852W500</accession>
<dbReference type="PANTHER" id="PTHR43103:SF5">
    <property type="entry name" value="4-EPIMERASE, PUTATIVE (AFU_ORTHOLOGUE AFUA_7G00360)-RELATED"/>
    <property type="match status" value="1"/>
</dbReference>
<name>A0A852W500_PSEA5</name>
<dbReference type="Proteomes" id="UP000549695">
    <property type="component" value="Unassembled WGS sequence"/>
</dbReference>
<feature type="domain" description="NAD-dependent epimerase/dehydratase" evidence="4">
    <location>
        <begin position="8"/>
        <end position="169"/>
    </location>
</feature>
<dbReference type="PANTHER" id="PTHR43103">
    <property type="entry name" value="NUCLEOSIDE-DIPHOSPHATE-SUGAR EPIMERASE"/>
    <property type="match status" value="1"/>
</dbReference>
<dbReference type="InterPro" id="IPR036291">
    <property type="entry name" value="NAD(P)-bd_dom_sf"/>
</dbReference>
<evidence type="ECO:0000256" key="1">
    <source>
        <dbReference type="ARBA" id="ARBA00007637"/>
    </source>
</evidence>
<dbReference type="GeneID" id="98051896"/>
<evidence type="ECO:0000313" key="5">
    <source>
        <dbReference type="EMBL" id="NYG01834.1"/>
    </source>
</evidence>
<dbReference type="InterPro" id="IPR001509">
    <property type="entry name" value="Epimerase_deHydtase"/>
</dbReference>
<evidence type="ECO:0000259" key="4">
    <source>
        <dbReference type="Pfam" id="PF01370"/>
    </source>
</evidence>
<dbReference type="EMBL" id="JACCCZ010000001">
    <property type="protein sequence ID" value="NYG01834.1"/>
    <property type="molecule type" value="Genomic_DNA"/>
</dbReference>